<sequence>MINSQFLKLHFSQLVKAWKISKYNSYSDAQKQNYHNNLSELFSCLKKVNFDLQSPTEQQELKEVIDFFILSLQFLNNSTVNCVPYEIVECLKVAMNEWIDKCNNYIIVTSYNQYSFNPYLVVSGPYTIIKTRFNIIFDKKLVQINLPQHLSNDYLCNAVLYHELGHFIDQVQNIYPPIKSILWANKDKVDCQKYFPYISDSRYPEPYRQAILQNHIKEYFADIFAAQYIRESSFYYLEYIAGKNGISETHPATSNRVLFIKEFLSDHHKFGFVLNTFIREIKKQTNKDLLLRYIDISPDDLLNLIPNEIIHKEQLHSLFYQGWNIWLNRQDDFKIKNNMRESLNPSIIYQIINNLIEKSINNYLIVKKWKTHQPLAHI</sequence>
<protein>
    <submittedName>
        <fullName evidence="1">Uncharacterized protein</fullName>
    </submittedName>
</protein>
<comment type="caution">
    <text evidence="1">The sequence shown here is derived from an EMBL/GenBank/DDBJ whole genome shotgun (WGS) entry which is preliminary data.</text>
</comment>
<evidence type="ECO:0000313" key="2">
    <source>
        <dbReference type="Proteomes" id="UP000006262"/>
    </source>
</evidence>
<dbReference type="GO" id="GO:0008237">
    <property type="term" value="F:metallopeptidase activity"/>
    <property type="evidence" value="ECO:0007669"/>
    <property type="project" value="InterPro"/>
</dbReference>
<evidence type="ECO:0000313" key="1">
    <source>
        <dbReference type="EMBL" id="EKN29743.1"/>
    </source>
</evidence>
<dbReference type="Proteomes" id="UP000006262">
    <property type="component" value="Unassembled WGS sequence"/>
</dbReference>
<dbReference type="RefSeq" id="WP_005864175.1">
    <property type="nucleotide sequence ID" value="NZ_JH976486.1"/>
</dbReference>
<dbReference type="InterPro" id="IPR024079">
    <property type="entry name" value="MetalloPept_cat_dom_sf"/>
</dbReference>
<accession>A0AAD2TRH9</accession>
<gene>
    <name evidence="1" type="ORF">HMPREF1059_01344</name>
</gene>
<proteinExistence type="predicted"/>
<dbReference type="EMBL" id="AGZN01000012">
    <property type="protein sequence ID" value="EKN29743.1"/>
    <property type="molecule type" value="Genomic_DNA"/>
</dbReference>
<dbReference type="Gene3D" id="3.40.390.10">
    <property type="entry name" value="Collagenase (Catalytic Domain)"/>
    <property type="match status" value="1"/>
</dbReference>
<reference evidence="1 2" key="1">
    <citation type="submission" date="2012-02" db="EMBL/GenBank/DDBJ databases">
        <title>The Genome Sequence of Parabacteroides distasonis CL09T03C24.</title>
        <authorList>
            <consortium name="The Broad Institute Genome Sequencing Platform"/>
            <person name="Earl A."/>
            <person name="Ward D."/>
            <person name="Feldgarden M."/>
            <person name="Gevers D."/>
            <person name="Zitomersky N.L."/>
            <person name="Coyne M.J."/>
            <person name="Comstock L.E."/>
            <person name="Young S.K."/>
            <person name="Zeng Q."/>
            <person name="Gargeya S."/>
            <person name="Fitzgerald M."/>
            <person name="Haas B."/>
            <person name="Abouelleil A."/>
            <person name="Alvarado L."/>
            <person name="Arachchi H.M."/>
            <person name="Berlin A."/>
            <person name="Chapman S.B."/>
            <person name="Gearin G."/>
            <person name="Goldberg J."/>
            <person name="Griggs A."/>
            <person name="Gujja S."/>
            <person name="Hansen M."/>
            <person name="Heiman D."/>
            <person name="Howarth C."/>
            <person name="Larimer J."/>
            <person name="Lui A."/>
            <person name="MacDonald P.J.P."/>
            <person name="McCowen C."/>
            <person name="Montmayeur A."/>
            <person name="Murphy C."/>
            <person name="Neiman D."/>
            <person name="Pearson M."/>
            <person name="Priest M."/>
            <person name="Roberts A."/>
            <person name="Saif S."/>
            <person name="Shea T."/>
            <person name="Sisk P."/>
            <person name="Stolte C."/>
            <person name="Sykes S."/>
            <person name="Wortman J."/>
            <person name="Nusbaum C."/>
            <person name="Birren B."/>
        </authorList>
    </citation>
    <scope>NUCLEOTIDE SEQUENCE [LARGE SCALE GENOMIC DNA]</scope>
    <source>
        <strain evidence="1 2">CL09T03C24</strain>
    </source>
</reference>
<organism evidence="1 2">
    <name type="scientific">Parabacteroides distasonis CL09T03C24</name>
    <dbReference type="NCBI Taxonomy" id="999417"/>
    <lineage>
        <taxon>Bacteria</taxon>
        <taxon>Pseudomonadati</taxon>
        <taxon>Bacteroidota</taxon>
        <taxon>Bacteroidia</taxon>
        <taxon>Bacteroidales</taxon>
        <taxon>Tannerellaceae</taxon>
        <taxon>Parabacteroides</taxon>
    </lineage>
</organism>
<name>A0AAD2TRH9_PARDI</name>
<dbReference type="AlphaFoldDB" id="A0AAD2TRH9"/>